<dbReference type="InterPro" id="IPR012768">
    <property type="entry name" value="Trehalose_TreZ"/>
</dbReference>
<evidence type="ECO:0000256" key="13">
    <source>
        <dbReference type="NCBIfam" id="TIGR02402"/>
    </source>
</evidence>
<dbReference type="NCBIfam" id="TIGR02402">
    <property type="entry name" value="trehalose_TreZ"/>
    <property type="match status" value="1"/>
</dbReference>
<evidence type="ECO:0000259" key="18">
    <source>
        <dbReference type="SMART" id="SM00642"/>
    </source>
</evidence>
<dbReference type="PATRIC" id="fig|1123501.6.peg.1702"/>
<dbReference type="PANTHER" id="PTHR43651:SF11">
    <property type="entry name" value="MALTO-OLIGOSYLTREHALOSE TREHALOHYDROLASE"/>
    <property type="match status" value="1"/>
</dbReference>
<keyword evidence="7 14" id="KW-0378">Hydrolase</keyword>
<dbReference type="InterPro" id="IPR013780">
    <property type="entry name" value="Glyco_hydro_b"/>
</dbReference>
<feature type="domain" description="Glycosyl hydrolase family 13 catalytic" evidence="18">
    <location>
        <begin position="63"/>
        <end position="453"/>
    </location>
</feature>
<dbReference type="eggNOG" id="COG0296">
    <property type="taxonomic scope" value="Bacteria"/>
</dbReference>
<proteinExistence type="inferred from homology"/>
<evidence type="ECO:0000256" key="10">
    <source>
        <dbReference type="ARBA" id="ARBA00032057"/>
    </source>
</evidence>
<dbReference type="Pfam" id="PF00128">
    <property type="entry name" value="Alpha-amylase"/>
    <property type="match status" value="1"/>
</dbReference>
<evidence type="ECO:0000256" key="17">
    <source>
        <dbReference type="SAM" id="MobiDB-lite"/>
    </source>
</evidence>
<keyword evidence="6" id="KW-0963">Cytoplasm</keyword>
<evidence type="ECO:0000256" key="12">
    <source>
        <dbReference type="ARBA" id="ARBA00034013"/>
    </source>
</evidence>
<dbReference type="Gene3D" id="1.10.10.760">
    <property type="entry name" value="E-set domains of sugar-utilizing enzymes"/>
    <property type="match status" value="1"/>
</dbReference>
<evidence type="ECO:0000256" key="8">
    <source>
        <dbReference type="ARBA" id="ARBA00023277"/>
    </source>
</evidence>
<dbReference type="EMBL" id="AONG01000008">
    <property type="protein sequence ID" value="KIQ70039.1"/>
    <property type="molecule type" value="Genomic_DNA"/>
</dbReference>
<dbReference type="RefSeq" id="WP_018301029.1">
    <property type="nucleotide sequence ID" value="NZ_KB902276.1"/>
</dbReference>
<evidence type="ECO:0000256" key="14">
    <source>
        <dbReference type="PIRNR" id="PIRNR006337"/>
    </source>
</evidence>
<comment type="caution">
    <text evidence="19">The sequence shown here is derived from an EMBL/GenBank/DDBJ whole genome shotgun (WGS) entry which is preliminary data.</text>
</comment>
<reference evidence="19 20" key="1">
    <citation type="submission" date="2013-01" db="EMBL/GenBank/DDBJ databases">
        <authorList>
            <person name="Fiebig A."/>
            <person name="Goeker M."/>
            <person name="Klenk H.-P.P."/>
        </authorList>
    </citation>
    <scope>NUCLEOTIDE SEQUENCE [LARGE SCALE GENOMIC DNA]</scope>
    <source>
        <strain evidence="19 20">DSM 24838</strain>
    </source>
</reference>
<dbReference type="Proteomes" id="UP000035100">
    <property type="component" value="Unassembled WGS sequence"/>
</dbReference>
<dbReference type="Gene3D" id="2.60.40.1180">
    <property type="entry name" value="Golgi alpha-mannosidase II"/>
    <property type="match status" value="1"/>
</dbReference>
<evidence type="ECO:0000256" key="7">
    <source>
        <dbReference type="ARBA" id="ARBA00022801"/>
    </source>
</evidence>
<dbReference type="GO" id="GO:0033942">
    <property type="term" value="F:4-alpha-D-(1-&gt;4)-alpha-D-glucanotrehalose trehalohydrolase activity"/>
    <property type="evidence" value="ECO:0007669"/>
    <property type="project" value="UniProtKB-EC"/>
</dbReference>
<keyword evidence="9 14" id="KW-0326">Glycosidase</keyword>
<dbReference type="UniPathway" id="UPA00299"/>
<keyword evidence="8" id="KW-0119">Carbohydrate metabolism</keyword>
<dbReference type="CDD" id="cd02853">
    <property type="entry name" value="E_set_MTHase_like_N"/>
    <property type="match status" value="1"/>
</dbReference>
<dbReference type="InterPro" id="IPR017853">
    <property type="entry name" value="GH"/>
</dbReference>
<dbReference type="InterPro" id="IPR044901">
    <property type="entry name" value="Trehalose_TreZ_E-set_sf"/>
</dbReference>
<dbReference type="SUPFAM" id="SSF51445">
    <property type="entry name" value="(Trans)glycosidases"/>
    <property type="match status" value="1"/>
</dbReference>
<dbReference type="SUPFAM" id="SSF81296">
    <property type="entry name" value="E set domains"/>
    <property type="match status" value="1"/>
</dbReference>
<name>A0A0D0Q6F3_9RHOB</name>
<evidence type="ECO:0000256" key="11">
    <source>
        <dbReference type="ARBA" id="ARBA00033284"/>
    </source>
</evidence>
<evidence type="ECO:0000256" key="6">
    <source>
        <dbReference type="ARBA" id="ARBA00022490"/>
    </source>
</evidence>
<dbReference type="GO" id="GO:0005992">
    <property type="term" value="P:trehalose biosynthetic process"/>
    <property type="evidence" value="ECO:0007669"/>
    <property type="project" value="UniProtKB-UniRule"/>
</dbReference>
<dbReference type="CDD" id="cd11325">
    <property type="entry name" value="AmyAc_GTHase"/>
    <property type="match status" value="1"/>
</dbReference>
<dbReference type="InterPro" id="IPR014756">
    <property type="entry name" value="Ig_E-set"/>
</dbReference>
<evidence type="ECO:0000256" key="16">
    <source>
        <dbReference type="PIRSR" id="PIRSR006337-3"/>
    </source>
</evidence>
<evidence type="ECO:0000313" key="19">
    <source>
        <dbReference type="EMBL" id="KIQ70039.1"/>
    </source>
</evidence>
<dbReference type="Gene3D" id="3.20.20.80">
    <property type="entry name" value="Glycosidases"/>
    <property type="match status" value="1"/>
</dbReference>
<keyword evidence="20" id="KW-1185">Reference proteome</keyword>
<dbReference type="InterPro" id="IPR022567">
    <property type="entry name" value="DUF3459"/>
</dbReference>
<feature type="active site" description="Nucleophile" evidence="15">
    <location>
        <position position="257"/>
    </location>
</feature>
<dbReference type="AlphaFoldDB" id="A0A0D0Q6F3"/>
<comment type="pathway">
    <text evidence="2 14">Glycan biosynthesis; trehalose biosynthesis.</text>
</comment>
<accession>A0A0D0Q6F3</accession>
<feature type="site" description="Transition state stabilizer" evidence="16">
    <location>
        <position position="387"/>
    </location>
</feature>
<evidence type="ECO:0000256" key="2">
    <source>
        <dbReference type="ARBA" id="ARBA00005199"/>
    </source>
</evidence>
<dbReference type="PANTHER" id="PTHR43651">
    <property type="entry name" value="1,4-ALPHA-GLUCAN-BRANCHING ENZYME"/>
    <property type="match status" value="1"/>
</dbReference>
<comment type="catalytic activity">
    <reaction evidence="12 14">
        <text>hydrolysis of (1-&gt;4)-alpha-D-glucosidic linkage in 4-alpha-D-[(1-&gt;4)-alpha-D-glucanosyl]n trehalose to yield trehalose and (1-&gt;4)-alpha-D-glucan.</text>
        <dbReference type="EC" id="3.2.1.141"/>
    </reaction>
</comment>
<evidence type="ECO:0000256" key="15">
    <source>
        <dbReference type="PIRSR" id="PIRSR006337-1"/>
    </source>
</evidence>
<dbReference type="InterPro" id="IPR006047">
    <property type="entry name" value="GH13_cat_dom"/>
</dbReference>
<sequence>MTDRRPAWGAVPTRPGHWHLRLWAPGADSLSLRLGAADRPMEAEGDGWFGLEVEAEEGAPYSFVLPDGMAVPDPAARRQQGDVHGPSLLTAPPADDPWAGWSGRPWEEAAILELHVGTFTGEGTFRAAIDRLDHIAKAGFTAIEIMPVAQFAGDRGWGYDGVLLYAPHPAYGTPDDLRALVRAAHERGLMVLLDVVYNHFGPEGSYLHAYAPDFFHDEKDTPWGGAIAFERQPVRRFMIENGLYWLREFGFDGLRLDAIDHIDDPSDEEVLIEFARELRAALPGRPVHLTTEDSRNVTHLHEREDGRVTLHTAEWNDDFHNVAHVIATGETEAYYADFAQKEWAHLARTLAEGFAYQGEPDRSGKVRGKTSGHQPPTAFVDFLQNHDQIGNRAFGERLCNLASPRMVDALTAILLLSPHIPLMFMGEEYGETRSFCFFAGFDGDLARAVTEGRRREFADFSAFTVADTSSIPDPIARSTFEASKLDWAKLSDDDHRATLDRTRHLLTLRRERIVPLLAGAGPHCGTVLKADEGAIAVDWRLGGGALLQLRANLEDQPRDLPPATGEELHRVGAPGGPISAVHWLGT</sequence>
<gene>
    <name evidence="19" type="ORF">Wenmar_01609</name>
</gene>
<comment type="subcellular location">
    <subcellularLocation>
        <location evidence="1 15">Cytoplasm</location>
    </subcellularLocation>
</comment>
<evidence type="ECO:0000256" key="4">
    <source>
        <dbReference type="ARBA" id="ARBA00012268"/>
    </source>
</evidence>
<dbReference type="InterPro" id="IPR013783">
    <property type="entry name" value="Ig-like_fold"/>
</dbReference>
<organism evidence="19 20">
    <name type="scientific">Wenxinia marina DSM 24838</name>
    <dbReference type="NCBI Taxonomy" id="1123501"/>
    <lineage>
        <taxon>Bacteria</taxon>
        <taxon>Pseudomonadati</taxon>
        <taxon>Pseudomonadota</taxon>
        <taxon>Alphaproteobacteria</taxon>
        <taxon>Rhodobacterales</taxon>
        <taxon>Roseobacteraceae</taxon>
        <taxon>Wenxinia</taxon>
    </lineage>
</organism>
<dbReference type="SMART" id="SM00642">
    <property type="entry name" value="Aamy"/>
    <property type="match status" value="1"/>
</dbReference>
<evidence type="ECO:0000313" key="20">
    <source>
        <dbReference type="Proteomes" id="UP000035100"/>
    </source>
</evidence>
<feature type="region of interest" description="Disordered" evidence="17">
    <location>
        <begin position="74"/>
        <end position="94"/>
    </location>
</feature>
<dbReference type="STRING" id="1123501.Wenmar_01609"/>
<feature type="active site" description="Proton donor" evidence="15">
    <location>
        <position position="292"/>
    </location>
</feature>
<evidence type="ECO:0000256" key="3">
    <source>
        <dbReference type="ARBA" id="ARBA00008061"/>
    </source>
</evidence>
<protein>
    <recommendedName>
        <fullName evidence="5 13">Malto-oligosyltrehalose trehalohydrolase</fullName>
        <shortName evidence="14">MTHase</shortName>
        <ecNumber evidence="4 13">3.2.1.141</ecNumber>
    </recommendedName>
    <alternativeName>
        <fullName evidence="11 14">4-alpha-D-((1-&gt;4)-alpha-D-glucano)trehalose trehalohydrolase</fullName>
    </alternativeName>
    <alternativeName>
        <fullName evidence="10 14">Maltooligosyl trehalose trehalohydrolase</fullName>
    </alternativeName>
</protein>
<dbReference type="EC" id="3.2.1.141" evidence="4 13"/>
<comment type="similarity">
    <text evidence="3 14">Belongs to the glycosyl hydrolase 13 family.</text>
</comment>
<dbReference type="OrthoDB" id="9800174at2"/>
<dbReference type="Gene3D" id="2.60.40.10">
    <property type="entry name" value="Immunoglobulins"/>
    <property type="match status" value="1"/>
</dbReference>
<evidence type="ECO:0000256" key="5">
    <source>
        <dbReference type="ARBA" id="ARBA00015938"/>
    </source>
</evidence>
<dbReference type="PIRSF" id="PIRSF006337">
    <property type="entry name" value="Trehalose_TreZ"/>
    <property type="match status" value="1"/>
</dbReference>
<dbReference type="GO" id="GO:0005737">
    <property type="term" value="C:cytoplasm"/>
    <property type="evidence" value="ECO:0007669"/>
    <property type="project" value="UniProtKB-SubCell"/>
</dbReference>
<dbReference type="Pfam" id="PF11941">
    <property type="entry name" value="DUF3459"/>
    <property type="match status" value="1"/>
</dbReference>
<evidence type="ECO:0000256" key="9">
    <source>
        <dbReference type="ARBA" id="ARBA00023295"/>
    </source>
</evidence>
<evidence type="ECO:0000256" key="1">
    <source>
        <dbReference type="ARBA" id="ARBA00004496"/>
    </source>
</evidence>